<evidence type="ECO:0000313" key="2">
    <source>
        <dbReference type="EMBL" id="ODM08288.1"/>
    </source>
</evidence>
<dbReference type="RefSeq" id="WP_069159102.1">
    <property type="nucleotide sequence ID" value="NZ_DBFYTC010000235.1"/>
</dbReference>
<dbReference type="GO" id="GO:0003774">
    <property type="term" value="F:cytoskeletal motor activity"/>
    <property type="evidence" value="ECO:0007669"/>
    <property type="project" value="InterPro"/>
</dbReference>
<accession>A0A1E3AHR3</accession>
<dbReference type="InterPro" id="IPR001624">
    <property type="entry name" value="FliE"/>
</dbReference>
<dbReference type="GO" id="GO:0071973">
    <property type="term" value="P:bacterial-type flagellum-dependent cell motility"/>
    <property type="evidence" value="ECO:0007669"/>
    <property type="project" value="InterPro"/>
</dbReference>
<sequence>MDNFFIVPMNPVSFQNDFDLSKNEKILGSSGTDMFRDIFQSMISDAAAADTEYEKQKYLLATGQIEDAHSVTIAGSYAQLTVDMLVSLRNKAMESYNELMRMNV</sequence>
<keyword evidence="2" id="KW-0969">Cilium</keyword>
<keyword evidence="1" id="KW-0975">Bacterial flagellum</keyword>
<proteinExistence type="predicted"/>
<comment type="caution">
    <text evidence="2">The sequence shown here is derived from an EMBL/GenBank/DDBJ whole genome shotgun (WGS) entry which is preliminary data.</text>
</comment>
<evidence type="ECO:0000256" key="1">
    <source>
        <dbReference type="ARBA" id="ARBA00023143"/>
    </source>
</evidence>
<dbReference type="Proteomes" id="UP000095003">
    <property type="component" value="Unassembled WGS sequence"/>
</dbReference>
<organism evidence="2 3">
    <name type="scientific">Eisenbergiella tayi</name>
    <dbReference type="NCBI Taxonomy" id="1432052"/>
    <lineage>
        <taxon>Bacteria</taxon>
        <taxon>Bacillati</taxon>
        <taxon>Bacillota</taxon>
        <taxon>Clostridia</taxon>
        <taxon>Lachnospirales</taxon>
        <taxon>Lachnospiraceae</taxon>
        <taxon>Eisenbergiella</taxon>
    </lineage>
</organism>
<dbReference type="GO" id="GO:0009288">
    <property type="term" value="C:bacterial-type flagellum"/>
    <property type="evidence" value="ECO:0007669"/>
    <property type="project" value="InterPro"/>
</dbReference>
<protein>
    <submittedName>
        <fullName evidence="2">Flagellar hook-basal body complex protein FliE</fullName>
    </submittedName>
</protein>
<dbReference type="Pfam" id="PF02049">
    <property type="entry name" value="FliE"/>
    <property type="match status" value="1"/>
</dbReference>
<dbReference type="GeneID" id="93301476"/>
<name>A0A1E3AHR3_9FIRM</name>
<reference evidence="2 3" key="1">
    <citation type="submission" date="2016-07" db="EMBL/GenBank/DDBJ databases">
        <title>Characterization of isolates of Eisenbergiella tayi derived from blood cultures, using whole genome sequencing.</title>
        <authorList>
            <person name="Burdz T."/>
            <person name="Wiebe D."/>
            <person name="Huynh C."/>
            <person name="Bernard K."/>
        </authorList>
    </citation>
    <scope>NUCLEOTIDE SEQUENCE [LARGE SCALE GENOMIC DNA]</scope>
    <source>
        <strain evidence="2 3">NML 120489</strain>
    </source>
</reference>
<dbReference type="EMBL" id="MCGI01000006">
    <property type="protein sequence ID" value="ODM08288.1"/>
    <property type="molecule type" value="Genomic_DNA"/>
</dbReference>
<gene>
    <name evidence="2" type="primary">fliE_1</name>
    <name evidence="2" type="ORF">BEH84_05613</name>
</gene>
<dbReference type="AlphaFoldDB" id="A0A1E3AHR3"/>
<dbReference type="GO" id="GO:0005198">
    <property type="term" value="F:structural molecule activity"/>
    <property type="evidence" value="ECO:0007669"/>
    <property type="project" value="InterPro"/>
</dbReference>
<keyword evidence="2" id="KW-0282">Flagellum</keyword>
<keyword evidence="2" id="KW-0966">Cell projection</keyword>
<evidence type="ECO:0000313" key="3">
    <source>
        <dbReference type="Proteomes" id="UP000095003"/>
    </source>
</evidence>